<dbReference type="InterPro" id="IPR032466">
    <property type="entry name" value="Metal_Hydrolase"/>
</dbReference>
<dbReference type="SUPFAM" id="SSF51556">
    <property type="entry name" value="Metallo-dependent hydrolases"/>
    <property type="match status" value="1"/>
</dbReference>
<dbReference type="OrthoDB" id="9775607at2"/>
<evidence type="ECO:0000256" key="2">
    <source>
        <dbReference type="ARBA" id="ARBA00012782"/>
    </source>
</evidence>
<dbReference type="PANTHER" id="PTHR11113">
    <property type="entry name" value="N-ACETYLGLUCOSAMINE-6-PHOSPHATE DEACETYLASE"/>
    <property type="match status" value="1"/>
</dbReference>
<comment type="similarity">
    <text evidence="1">Belongs to the metallo-dependent hydrolases superfamily. Adenine deaminase family.</text>
</comment>
<dbReference type="RefSeq" id="WP_121203651.1">
    <property type="nucleotide sequence ID" value="NZ_RBZP01000003.1"/>
</dbReference>
<feature type="domain" description="Amidohydrolase-related" evidence="5">
    <location>
        <begin position="78"/>
        <end position="362"/>
    </location>
</feature>
<accession>A0A495A4N8</accession>
<dbReference type="AlphaFoldDB" id="A0A495A4N8"/>
<dbReference type="GO" id="GO:0000034">
    <property type="term" value="F:adenine deaminase activity"/>
    <property type="evidence" value="ECO:0007669"/>
    <property type="project" value="UniProtKB-EC"/>
</dbReference>
<organism evidence="7 8">
    <name type="scientific">Oceanobacillus halophilus</name>
    <dbReference type="NCBI Taxonomy" id="930130"/>
    <lineage>
        <taxon>Bacteria</taxon>
        <taxon>Bacillati</taxon>
        <taxon>Bacillota</taxon>
        <taxon>Bacilli</taxon>
        <taxon>Bacillales</taxon>
        <taxon>Bacillaceae</taxon>
        <taxon>Oceanobacillus</taxon>
    </lineage>
</organism>
<protein>
    <recommendedName>
        <fullName evidence="2">adenine deaminase</fullName>
        <ecNumber evidence="2">3.5.4.2</ecNumber>
    </recommendedName>
</protein>
<evidence type="ECO:0000259" key="5">
    <source>
        <dbReference type="Pfam" id="PF01979"/>
    </source>
</evidence>
<name>A0A495A4N8_9BACI</name>
<dbReference type="Gene3D" id="3.20.20.140">
    <property type="entry name" value="Metal-dependent hydrolases"/>
    <property type="match status" value="1"/>
</dbReference>
<dbReference type="InterPro" id="IPR006680">
    <property type="entry name" value="Amidohydro-rel"/>
</dbReference>
<dbReference type="Gene3D" id="2.30.40.10">
    <property type="entry name" value="Urease, subunit C, domain 1"/>
    <property type="match status" value="1"/>
</dbReference>
<keyword evidence="8" id="KW-1185">Reference proteome</keyword>
<evidence type="ECO:0000256" key="1">
    <source>
        <dbReference type="ARBA" id="ARBA00006773"/>
    </source>
</evidence>
<dbReference type="Pfam" id="PF01979">
    <property type="entry name" value="Amidohydro_1"/>
    <property type="match status" value="1"/>
</dbReference>
<dbReference type="EMBL" id="RBZP01000003">
    <property type="protein sequence ID" value="RKQ34618.1"/>
    <property type="molecule type" value="Genomic_DNA"/>
</dbReference>
<reference evidence="7 8" key="1">
    <citation type="journal article" date="2016" name="Int. J. Syst. Evol. Microbiol.">
        <title>Oceanobacillus halophilus sp. nov., a novel moderately halophilic bacterium from a hypersaline lake.</title>
        <authorList>
            <person name="Amoozegar M.A."/>
            <person name="Bagheri M."/>
            <person name="Makhdoumi A."/>
            <person name="Nikou M.M."/>
            <person name="Fazeli S.A.S."/>
            <person name="Schumann P."/>
            <person name="Sproer C."/>
            <person name="Sanchez-Porro C."/>
            <person name="Ventosa A."/>
        </authorList>
    </citation>
    <scope>NUCLEOTIDE SEQUENCE [LARGE SCALE GENOMIC DNA]</scope>
    <source>
        <strain evidence="7 8">DSM 23996</strain>
    </source>
</reference>
<dbReference type="InterPro" id="IPR011059">
    <property type="entry name" value="Metal-dep_hydrolase_composite"/>
</dbReference>
<dbReference type="Proteomes" id="UP000269301">
    <property type="component" value="Unassembled WGS sequence"/>
</dbReference>
<gene>
    <name evidence="7" type="ORF">D8M06_06760</name>
</gene>
<dbReference type="EC" id="3.5.4.2" evidence="2"/>
<comment type="caution">
    <text evidence="7">The sequence shown here is derived from an EMBL/GenBank/DDBJ whole genome shotgun (WGS) entry which is preliminary data.</text>
</comment>
<dbReference type="InterPro" id="IPR026912">
    <property type="entry name" value="Adenine_deam_C"/>
</dbReference>
<proteinExistence type="inferred from homology"/>
<evidence type="ECO:0000256" key="4">
    <source>
        <dbReference type="ARBA" id="ARBA00047720"/>
    </source>
</evidence>
<comment type="catalytic activity">
    <reaction evidence="4">
        <text>adenine + H2O + H(+) = hypoxanthine + NH4(+)</text>
        <dbReference type="Rhea" id="RHEA:23688"/>
        <dbReference type="ChEBI" id="CHEBI:15377"/>
        <dbReference type="ChEBI" id="CHEBI:15378"/>
        <dbReference type="ChEBI" id="CHEBI:16708"/>
        <dbReference type="ChEBI" id="CHEBI:17368"/>
        <dbReference type="ChEBI" id="CHEBI:28938"/>
        <dbReference type="EC" id="3.5.4.2"/>
    </reaction>
</comment>
<dbReference type="Pfam" id="PF13382">
    <property type="entry name" value="Adenine_deam_C"/>
    <property type="match status" value="1"/>
</dbReference>
<evidence type="ECO:0000256" key="3">
    <source>
        <dbReference type="ARBA" id="ARBA00022801"/>
    </source>
</evidence>
<evidence type="ECO:0000313" key="8">
    <source>
        <dbReference type="Proteomes" id="UP000269301"/>
    </source>
</evidence>
<keyword evidence="3" id="KW-0378">Hydrolase</keyword>
<evidence type="ECO:0000313" key="7">
    <source>
        <dbReference type="EMBL" id="RKQ34618.1"/>
    </source>
</evidence>
<feature type="domain" description="Adenine deaminase C-terminal" evidence="6">
    <location>
        <begin position="421"/>
        <end position="571"/>
    </location>
</feature>
<sequence>MFTNENYWRNRELRQHVKVIDGIESPTLILKNSTYLNVFIKQWIKANIWIYKDRIVYVGEDLPENMEDTEVIDCAGKYLVPGYVEPHSHPFQLANPEELANFSARYGTTTLINDNLMWNFLLNKKKAFSILGEFNNLPTSMYWWARFDSQTAMQDEGEVFNTDDILSWISHPSVVQGGELTSWPSLLEGNDRLLYWMQETKRQGKPIEGHLPGASEKTLTKLKLLGVTADHEPITGEEVVRRLRLGYSVSLRNSSIRPDLPNLIEEILDLNLTNFDNLTFTTDGSTPEFSQNGLINVCIDIAIRKGIPLEDAYRMGSYNAAKHFRLDETLGSIAPGRIAHINILDRKENPHPVSVLAKGKWVLKDKQVQELPNQIDWEKYDISPLVFDWELQEKELQFSMPMGLQMVNNVIVKPYTINVDITPEQLPENKDDAFLLLIDRNGKWRVNTTIKGFTRRLGAIASSFSSSGDLIIIGKNKKDMLLAWNRLKEIGGGIALVHQGEVLTDLPLALGGIMSTESMDEIIEKEKEIKAYLKEFGYQYEDPIYNILFLSATHLPYVRITQQGIIDIKKGEILFPATMC</sequence>
<dbReference type="PANTHER" id="PTHR11113:SF6">
    <property type="entry name" value="ADENINE DEAMINASE YERA-RELATED"/>
    <property type="match status" value="1"/>
</dbReference>
<evidence type="ECO:0000259" key="6">
    <source>
        <dbReference type="Pfam" id="PF13382"/>
    </source>
</evidence>
<dbReference type="SUPFAM" id="SSF51338">
    <property type="entry name" value="Composite domain of metallo-dependent hydrolases"/>
    <property type="match status" value="1"/>
</dbReference>